<dbReference type="GO" id="GO:0008270">
    <property type="term" value="F:zinc ion binding"/>
    <property type="evidence" value="ECO:0007669"/>
    <property type="project" value="UniProtKB-KW"/>
</dbReference>
<feature type="region of interest" description="Disordered" evidence="2">
    <location>
        <begin position="179"/>
        <end position="226"/>
    </location>
</feature>
<name>A0A0L0VIJ5_9BASI</name>
<dbReference type="OrthoDB" id="6365676at2759"/>
<reference evidence="5" key="1">
    <citation type="submission" date="2014-03" db="EMBL/GenBank/DDBJ databases">
        <title>The Genome Sequence of Puccinia striiformis f. sp. tritici PST-78.</title>
        <authorList>
            <consortium name="The Broad Institute Genome Sequencing Platform"/>
            <person name="Cuomo C."/>
            <person name="Hulbert S."/>
            <person name="Chen X."/>
            <person name="Walker B."/>
            <person name="Young S.K."/>
            <person name="Zeng Q."/>
            <person name="Gargeya S."/>
            <person name="Fitzgerald M."/>
            <person name="Haas B."/>
            <person name="Abouelleil A."/>
            <person name="Alvarado L."/>
            <person name="Arachchi H.M."/>
            <person name="Berlin A.M."/>
            <person name="Chapman S.B."/>
            <person name="Goldberg J."/>
            <person name="Griggs A."/>
            <person name="Gujja S."/>
            <person name="Hansen M."/>
            <person name="Howarth C."/>
            <person name="Imamovic A."/>
            <person name="Larimer J."/>
            <person name="McCowan C."/>
            <person name="Montmayeur A."/>
            <person name="Murphy C."/>
            <person name="Neiman D."/>
            <person name="Pearson M."/>
            <person name="Priest M."/>
            <person name="Roberts A."/>
            <person name="Saif S."/>
            <person name="Shea T."/>
            <person name="Sisk P."/>
            <person name="Sykes S."/>
            <person name="Wortman J."/>
            <person name="Nusbaum C."/>
            <person name="Birren B."/>
        </authorList>
    </citation>
    <scope>NUCLEOTIDE SEQUENCE [LARGE SCALE GENOMIC DNA]</scope>
    <source>
        <strain evidence="5">race PST-78</strain>
    </source>
</reference>
<protein>
    <recommendedName>
        <fullName evidence="3">C2H2-type domain-containing protein</fullName>
    </recommendedName>
</protein>
<proteinExistence type="predicted"/>
<keyword evidence="5" id="KW-1185">Reference proteome</keyword>
<keyword evidence="1" id="KW-0479">Metal-binding</keyword>
<evidence type="ECO:0000259" key="3">
    <source>
        <dbReference type="PROSITE" id="PS50157"/>
    </source>
</evidence>
<keyword evidence="1" id="KW-0862">Zinc</keyword>
<comment type="caution">
    <text evidence="4">The sequence shown here is derived from an EMBL/GenBank/DDBJ whole genome shotgun (WGS) entry which is preliminary data.</text>
</comment>
<dbReference type="EMBL" id="AJIL01000050">
    <property type="protein sequence ID" value="KNE99021.1"/>
    <property type="molecule type" value="Genomic_DNA"/>
</dbReference>
<dbReference type="STRING" id="1165861.A0A0L0VIJ5"/>
<dbReference type="InterPro" id="IPR013087">
    <property type="entry name" value="Znf_C2H2_type"/>
</dbReference>
<dbReference type="PROSITE" id="PS50157">
    <property type="entry name" value="ZINC_FINGER_C2H2_2"/>
    <property type="match status" value="1"/>
</dbReference>
<feature type="domain" description="C2H2-type" evidence="3">
    <location>
        <begin position="548"/>
        <end position="578"/>
    </location>
</feature>
<dbReference type="Gene3D" id="3.30.160.60">
    <property type="entry name" value="Classic Zinc Finger"/>
    <property type="match status" value="1"/>
</dbReference>
<evidence type="ECO:0000313" key="5">
    <source>
        <dbReference type="Proteomes" id="UP000054564"/>
    </source>
</evidence>
<organism evidence="4 5">
    <name type="scientific">Puccinia striiformis f. sp. tritici PST-78</name>
    <dbReference type="NCBI Taxonomy" id="1165861"/>
    <lineage>
        <taxon>Eukaryota</taxon>
        <taxon>Fungi</taxon>
        <taxon>Dikarya</taxon>
        <taxon>Basidiomycota</taxon>
        <taxon>Pucciniomycotina</taxon>
        <taxon>Pucciniomycetes</taxon>
        <taxon>Pucciniales</taxon>
        <taxon>Pucciniaceae</taxon>
        <taxon>Puccinia</taxon>
    </lineage>
</organism>
<evidence type="ECO:0000256" key="2">
    <source>
        <dbReference type="SAM" id="MobiDB-lite"/>
    </source>
</evidence>
<keyword evidence="1" id="KW-0863">Zinc-finger</keyword>
<evidence type="ECO:0000256" key="1">
    <source>
        <dbReference type="PROSITE-ProRule" id="PRU00042"/>
    </source>
</evidence>
<dbReference type="AlphaFoldDB" id="A0A0L0VIJ5"/>
<evidence type="ECO:0000313" key="4">
    <source>
        <dbReference type="EMBL" id="KNE99021.1"/>
    </source>
</evidence>
<accession>A0A0L0VIJ5</accession>
<sequence length="609" mass="66335">MPEGNAGNSEYFGFPLGISPEWNPGNLPEFQLSRTIPEGATCQIHGNEDMAQSIRIDEAQDVNQFHASNLRCPHNHYEQQGLGYVTTSVTANEQDVQLNGTHLDWPASDHFRGGDIGCSHHGNLVDTSYATHMNYSVDGFANVNVSSAPNASETSLCLAHLYGLTTPYNPHFSLPVPDHQNVGGGLSASRGNLPAGDHRDFGGSQSARQEGPSAAAIDNGALPPTNPLEQLEHDLNRSGDRIDQACLAQSTSFAFTTLQCHPSLTHTFSAYNSPLNHLTSKPAAIFPQDHTLPAQLTCLPQWVDSENLLTNLGTMNVIDHNIPDASNAHVGGSDLFEIPSGWDASSHDPRPYSFPVPGQFEQPSPDYSDYALSYATLQYESSLKPSSPTSTILGRDPSTWNNTQTPFNYVAESYPSTSDAWSPQTRSSLASHINLPPNTQESRYGLSTITTSKITRGRRPVTRPNPLQSTSDVAQFPNIAPPNIAPPNIAPPNIAPPNIAPPNIVPPNIAPQPMLDGPVQGPYWGVTTDPEILNSLKTEKSPNIKKAFICYVDNCAKCFKRQEHAKRHYKSVHCAEKHYSQMKIVPEVDGSLGFLKHATFSLRMSLDWL</sequence>
<dbReference type="Proteomes" id="UP000054564">
    <property type="component" value="Unassembled WGS sequence"/>
</dbReference>
<gene>
    <name evidence="4" type="ORF">PSTG_07673</name>
</gene>
<dbReference type="PROSITE" id="PS00028">
    <property type="entry name" value="ZINC_FINGER_C2H2_1"/>
    <property type="match status" value="1"/>
</dbReference>